<comment type="pathway">
    <text evidence="1">Amino-acid biosynthesis; L-cysteine biosynthesis; L-cysteine from L-serine: step 1/2.</text>
</comment>
<evidence type="ECO:0000259" key="10">
    <source>
        <dbReference type="SMART" id="SM00971"/>
    </source>
</evidence>
<dbReference type="NCBIfam" id="NF008349">
    <property type="entry name" value="PRK11132.1"/>
    <property type="match status" value="1"/>
</dbReference>
<dbReference type="NCBIfam" id="NF041874">
    <property type="entry name" value="EPS_EpsC"/>
    <property type="match status" value="1"/>
</dbReference>
<keyword evidence="8" id="KW-0012">Acyltransferase</keyword>
<proteinExistence type="inferred from homology"/>
<dbReference type="EMBL" id="BMIJ01000005">
    <property type="protein sequence ID" value="GGB99498.1"/>
    <property type="molecule type" value="Genomic_DNA"/>
</dbReference>
<evidence type="ECO:0000313" key="11">
    <source>
        <dbReference type="EMBL" id="GGB99498.1"/>
    </source>
</evidence>
<evidence type="ECO:0000256" key="5">
    <source>
        <dbReference type="ARBA" id="ARBA00022605"/>
    </source>
</evidence>
<dbReference type="SMART" id="SM00971">
    <property type="entry name" value="SATase_N"/>
    <property type="match status" value="1"/>
</dbReference>
<dbReference type="InterPro" id="IPR042122">
    <property type="entry name" value="Ser_AcTrfase_N_sf"/>
</dbReference>
<evidence type="ECO:0000256" key="6">
    <source>
        <dbReference type="ARBA" id="ARBA00022679"/>
    </source>
</evidence>
<dbReference type="Proteomes" id="UP000629025">
    <property type="component" value="Unassembled WGS sequence"/>
</dbReference>
<evidence type="ECO:0000256" key="2">
    <source>
        <dbReference type="ARBA" id="ARBA00007274"/>
    </source>
</evidence>
<evidence type="ECO:0000256" key="3">
    <source>
        <dbReference type="ARBA" id="ARBA00013266"/>
    </source>
</evidence>
<keyword evidence="6" id="KW-0808">Transferase</keyword>
<dbReference type="InterPro" id="IPR018357">
    <property type="entry name" value="Hexapep_transf_CS"/>
</dbReference>
<evidence type="ECO:0000256" key="4">
    <source>
        <dbReference type="ARBA" id="ARBA00018522"/>
    </source>
</evidence>
<keyword evidence="5" id="KW-0028">Amino-acid biosynthesis</keyword>
<reference evidence="12" key="1">
    <citation type="journal article" date="2019" name="Int. J. Syst. Evol. Microbiol.">
        <title>The Global Catalogue of Microorganisms (GCM) 10K type strain sequencing project: providing services to taxonomists for standard genome sequencing and annotation.</title>
        <authorList>
            <consortium name="The Broad Institute Genomics Platform"/>
            <consortium name="The Broad Institute Genome Sequencing Center for Infectious Disease"/>
            <person name="Wu L."/>
            <person name="Ma J."/>
        </authorList>
    </citation>
    <scope>NUCLEOTIDE SEQUENCE [LARGE SCALE GENOMIC DNA]</scope>
    <source>
        <strain evidence="12">CGMCC 1.15341</strain>
    </source>
</reference>
<organism evidence="11 12">
    <name type="scientific">Marinobacterium zhoushanense</name>
    <dbReference type="NCBI Taxonomy" id="1679163"/>
    <lineage>
        <taxon>Bacteria</taxon>
        <taxon>Pseudomonadati</taxon>
        <taxon>Pseudomonadota</taxon>
        <taxon>Gammaproteobacteria</taxon>
        <taxon>Oceanospirillales</taxon>
        <taxon>Oceanospirillaceae</taxon>
        <taxon>Marinobacterium</taxon>
    </lineage>
</organism>
<dbReference type="EC" id="2.3.1.30" evidence="3"/>
<dbReference type="Gene3D" id="2.160.10.10">
    <property type="entry name" value="Hexapeptide repeat proteins"/>
    <property type="match status" value="1"/>
</dbReference>
<dbReference type="PROSITE" id="PS00101">
    <property type="entry name" value="HEXAPEP_TRANSFERASES"/>
    <property type="match status" value="1"/>
</dbReference>
<keyword evidence="12" id="KW-1185">Reference proteome</keyword>
<dbReference type="Gene3D" id="1.10.3130.10">
    <property type="entry name" value="serine acetyltransferase, domain 1"/>
    <property type="match status" value="1"/>
</dbReference>
<accession>A0ABQ1KKM5</accession>
<comment type="similarity">
    <text evidence="2">Belongs to the transferase hexapeptide repeat family.</text>
</comment>
<dbReference type="InterPro" id="IPR045304">
    <property type="entry name" value="LbH_SAT"/>
</dbReference>
<dbReference type="InterPro" id="IPR001451">
    <property type="entry name" value="Hexapep"/>
</dbReference>
<dbReference type="InterPro" id="IPR053376">
    <property type="entry name" value="Serine_acetyltransferase"/>
</dbReference>
<sequence>MASLRREGISMYEMALSVDDLWLKIRDEAQSLVGHEPLLASFFHATIIGHSDLRGALSFLLASKLADEVVSAVALREIIEQAYGAERELIEAACADIQAVCTRDPAVDRYSTVLLYLKGFQALQAYRVANWMWQQGRRPLALYIQSRVSTIFQVDIHPAARIGFGVMFDHATGIVVGETCVIENDVSILQSVTLGGTGKESGDRHPKIRQGVMIGAGSKILGNIEVGECARVGAGSVVLEPVPPHTTVVGVPARVVGCAGCETPALDMDQTIHSTDEELAADKQAASRCSRKQA</sequence>
<dbReference type="InterPro" id="IPR011004">
    <property type="entry name" value="Trimer_LpxA-like_sf"/>
</dbReference>
<name>A0ABQ1KKM5_9GAMM</name>
<evidence type="ECO:0000256" key="9">
    <source>
        <dbReference type="ARBA" id="ARBA00049486"/>
    </source>
</evidence>
<dbReference type="InterPro" id="IPR005881">
    <property type="entry name" value="Ser_O-AcTrfase"/>
</dbReference>
<keyword evidence="7" id="KW-0677">Repeat</keyword>
<protein>
    <recommendedName>
        <fullName evidence="4">Serine acetyltransferase</fullName>
        <ecNumber evidence="3">2.3.1.30</ecNumber>
    </recommendedName>
</protein>
<gene>
    <name evidence="11" type="primary">cysE</name>
    <name evidence="11" type="ORF">GCM10011352_27110</name>
</gene>
<dbReference type="Pfam" id="PF06426">
    <property type="entry name" value="SATase_N"/>
    <property type="match status" value="1"/>
</dbReference>
<comment type="catalytic activity">
    <reaction evidence="9">
        <text>L-serine + acetyl-CoA = O-acetyl-L-serine + CoA</text>
        <dbReference type="Rhea" id="RHEA:24560"/>
        <dbReference type="ChEBI" id="CHEBI:33384"/>
        <dbReference type="ChEBI" id="CHEBI:57287"/>
        <dbReference type="ChEBI" id="CHEBI:57288"/>
        <dbReference type="ChEBI" id="CHEBI:58340"/>
        <dbReference type="EC" id="2.3.1.30"/>
    </reaction>
</comment>
<evidence type="ECO:0000256" key="8">
    <source>
        <dbReference type="ARBA" id="ARBA00023315"/>
    </source>
</evidence>
<evidence type="ECO:0000256" key="1">
    <source>
        <dbReference type="ARBA" id="ARBA00004876"/>
    </source>
</evidence>
<feature type="domain" description="Serine acetyltransferase N-terminal" evidence="10">
    <location>
        <begin position="21"/>
        <end position="125"/>
    </location>
</feature>
<dbReference type="InterPro" id="IPR010493">
    <property type="entry name" value="Ser_AcTrfase_N"/>
</dbReference>
<dbReference type="Pfam" id="PF00132">
    <property type="entry name" value="Hexapep"/>
    <property type="match status" value="1"/>
</dbReference>
<evidence type="ECO:0000256" key="7">
    <source>
        <dbReference type="ARBA" id="ARBA00022737"/>
    </source>
</evidence>
<dbReference type="PANTHER" id="PTHR42811">
    <property type="entry name" value="SERINE ACETYLTRANSFERASE"/>
    <property type="match status" value="1"/>
</dbReference>
<dbReference type="CDD" id="cd03354">
    <property type="entry name" value="LbH_SAT"/>
    <property type="match status" value="1"/>
</dbReference>
<dbReference type="SUPFAM" id="SSF51161">
    <property type="entry name" value="Trimeric LpxA-like enzymes"/>
    <property type="match status" value="1"/>
</dbReference>
<dbReference type="NCBIfam" id="TIGR01172">
    <property type="entry name" value="cysE"/>
    <property type="match status" value="1"/>
</dbReference>
<comment type="caution">
    <text evidence="11">The sequence shown here is derived from an EMBL/GenBank/DDBJ whole genome shotgun (WGS) entry which is preliminary data.</text>
</comment>
<evidence type="ECO:0000313" key="12">
    <source>
        <dbReference type="Proteomes" id="UP000629025"/>
    </source>
</evidence>